<dbReference type="OrthoDB" id="10281496at2759"/>
<reference evidence="1" key="1">
    <citation type="submission" date="2020-08" db="EMBL/GenBank/DDBJ databases">
        <title>Multicomponent nature underlies the extraordinary mechanical properties of spider dragline silk.</title>
        <authorList>
            <person name="Kono N."/>
            <person name="Nakamura H."/>
            <person name="Mori M."/>
            <person name="Yoshida Y."/>
            <person name="Ohtoshi R."/>
            <person name="Malay A.D."/>
            <person name="Moran D.A.P."/>
            <person name="Tomita M."/>
            <person name="Numata K."/>
            <person name="Arakawa K."/>
        </authorList>
    </citation>
    <scope>NUCLEOTIDE SEQUENCE</scope>
</reference>
<evidence type="ECO:0000313" key="1">
    <source>
        <dbReference type="EMBL" id="GFS33920.1"/>
    </source>
</evidence>
<accession>A0A8X6I9T9</accession>
<protein>
    <submittedName>
        <fullName evidence="1">Uncharacterized protein</fullName>
    </submittedName>
</protein>
<dbReference type="Proteomes" id="UP000886998">
    <property type="component" value="Unassembled WGS sequence"/>
</dbReference>
<evidence type="ECO:0000313" key="2">
    <source>
        <dbReference type="Proteomes" id="UP000886998"/>
    </source>
</evidence>
<gene>
    <name evidence="1" type="ORF">TNIN_136941</name>
</gene>
<comment type="caution">
    <text evidence="1">The sequence shown here is derived from an EMBL/GenBank/DDBJ whole genome shotgun (WGS) entry which is preliminary data.</text>
</comment>
<proteinExistence type="predicted"/>
<keyword evidence="2" id="KW-1185">Reference proteome</keyword>
<organism evidence="1 2">
    <name type="scientific">Trichonephila inaurata madagascariensis</name>
    <dbReference type="NCBI Taxonomy" id="2747483"/>
    <lineage>
        <taxon>Eukaryota</taxon>
        <taxon>Metazoa</taxon>
        <taxon>Ecdysozoa</taxon>
        <taxon>Arthropoda</taxon>
        <taxon>Chelicerata</taxon>
        <taxon>Arachnida</taxon>
        <taxon>Araneae</taxon>
        <taxon>Araneomorphae</taxon>
        <taxon>Entelegynae</taxon>
        <taxon>Araneoidea</taxon>
        <taxon>Nephilidae</taxon>
        <taxon>Trichonephila</taxon>
        <taxon>Trichonephila inaurata</taxon>
    </lineage>
</organism>
<dbReference type="AlphaFoldDB" id="A0A8X6I9T9"/>
<dbReference type="EMBL" id="BMAV01024544">
    <property type="protein sequence ID" value="GFS33920.1"/>
    <property type="molecule type" value="Genomic_DNA"/>
</dbReference>
<sequence>MGTHEWRNKFFFISEVSLFDQYSRCKVSILRNSLSRQQIGLFFVRRIEVERATRGLTSQPPRTLEMNTLFDKASCRNYIGIDLGLVNNTIPLSGWV</sequence>
<name>A0A8X6I9T9_9ARAC</name>